<feature type="transmembrane region" description="Helical" evidence="6">
    <location>
        <begin position="245"/>
        <end position="263"/>
    </location>
</feature>
<dbReference type="PANTHER" id="PTHR43701:SF5">
    <property type="entry name" value="MEMBRANE TRANSPORTER PROTEIN-RELATED"/>
    <property type="match status" value="1"/>
</dbReference>
<keyword evidence="4 6" id="KW-1133">Transmembrane helix</keyword>
<dbReference type="KEGG" id="vck:PG915_17500"/>
<feature type="transmembrane region" description="Helical" evidence="6">
    <location>
        <begin position="156"/>
        <end position="179"/>
    </location>
</feature>
<keyword evidence="3 6" id="KW-0812">Transmembrane</keyword>
<dbReference type="InterPro" id="IPR051598">
    <property type="entry name" value="TSUP/Inactive_protease-like"/>
</dbReference>
<reference evidence="7" key="1">
    <citation type="submission" date="2023-01" db="EMBL/GenBank/DDBJ databases">
        <title>Vibrio sp. CB1-14 genome sequencing.</title>
        <authorList>
            <person name="Otstavnykh N."/>
            <person name="Isaeva M."/>
            <person name="Meleshko D."/>
        </authorList>
    </citation>
    <scope>NUCLEOTIDE SEQUENCE</scope>
    <source>
        <strain evidence="7">CB1-14</strain>
    </source>
</reference>
<sequence length="264" mass="27268">MLADILTLPLHQITYAIFIGITVGALMTMTGVGGGVVIIPALQLSFSMPIVTAVGTASIIATLIKINAALNHIRCKNVNWHHVKVILISAIPTLIIATEIIVRSAANPTLQPFTERFVQGCVVITMAGAFVSLYLGRKTELTSSSKQTNTSAALSVGALSGSVLGTTGIGGGVILLPALKNILGATVRQAVGSSIVIAVILSGVTAIRYSSSSQSNIAIGLLVVLSSFVGVKIGIKVLEKTSDRALINLSLFAILTSLITTVIL</sequence>
<evidence type="ECO:0000313" key="7">
    <source>
        <dbReference type="EMBL" id="XCD18562.1"/>
    </source>
</evidence>
<organism evidence="7">
    <name type="scientific">Vibrio chaetopteri</name>
    <dbReference type="NCBI Taxonomy" id="3016528"/>
    <lineage>
        <taxon>Bacteria</taxon>
        <taxon>Pseudomonadati</taxon>
        <taxon>Pseudomonadota</taxon>
        <taxon>Gammaproteobacteria</taxon>
        <taxon>Vibrionales</taxon>
        <taxon>Vibrionaceae</taxon>
        <taxon>Vibrio</taxon>
    </lineage>
</organism>
<dbReference type="InterPro" id="IPR002781">
    <property type="entry name" value="TM_pro_TauE-like"/>
</dbReference>
<dbReference type="PANTHER" id="PTHR43701">
    <property type="entry name" value="MEMBRANE TRANSPORTER PROTEIN MJ0441-RELATED"/>
    <property type="match status" value="1"/>
</dbReference>
<comment type="similarity">
    <text evidence="2 6">Belongs to the 4-toluene sulfonate uptake permease (TSUP) (TC 2.A.102) family.</text>
</comment>
<keyword evidence="5 6" id="KW-0472">Membrane</keyword>
<dbReference type="RefSeq" id="WP_353499706.1">
    <property type="nucleotide sequence ID" value="NZ_CP115921.1"/>
</dbReference>
<dbReference type="AlphaFoldDB" id="A0AAU8BPI1"/>
<evidence type="ECO:0000256" key="2">
    <source>
        <dbReference type="ARBA" id="ARBA00009142"/>
    </source>
</evidence>
<gene>
    <name evidence="7" type="ORF">PG915_17500</name>
</gene>
<name>A0AAU8BPI1_9VIBR</name>
<keyword evidence="6" id="KW-1003">Cell membrane</keyword>
<dbReference type="EMBL" id="CP115921">
    <property type="protein sequence ID" value="XCD18562.1"/>
    <property type="molecule type" value="Genomic_DNA"/>
</dbReference>
<accession>A0AAU8BPI1</accession>
<protein>
    <recommendedName>
        <fullName evidence="6">Probable membrane transporter protein</fullName>
    </recommendedName>
</protein>
<feature type="transmembrane region" description="Helical" evidence="6">
    <location>
        <begin position="46"/>
        <end position="66"/>
    </location>
</feature>
<comment type="subcellular location">
    <subcellularLocation>
        <location evidence="6">Cell membrane</location>
        <topology evidence="6">Multi-pass membrane protein</topology>
    </subcellularLocation>
    <subcellularLocation>
        <location evidence="1">Membrane</location>
        <topology evidence="1">Multi-pass membrane protein</topology>
    </subcellularLocation>
</comment>
<evidence type="ECO:0000256" key="4">
    <source>
        <dbReference type="ARBA" id="ARBA00022989"/>
    </source>
</evidence>
<feature type="transmembrane region" description="Helical" evidence="6">
    <location>
        <begin position="117"/>
        <end position="136"/>
    </location>
</feature>
<evidence type="ECO:0000256" key="1">
    <source>
        <dbReference type="ARBA" id="ARBA00004141"/>
    </source>
</evidence>
<proteinExistence type="inferred from homology"/>
<feature type="transmembrane region" description="Helical" evidence="6">
    <location>
        <begin position="12"/>
        <end position="39"/>
    </location>
</feature>
<feature type="transmembrane region" description="Helical" evidence="6">
    <location>
        <begin position="191"/>
        <end position="211"/>
    </location>
</feature>
<evidence type="ECO:0000256" key="6">
    <source>
        <dbReference type="RuleBase" id="RU363041"/>
    </source>
</evidence>
<dbReference type="GO" id="GO:0005886">
    <property type="term" value="C:plasma membrane"/>
    <property type="evidence" value="ECO:0007669"/>
    <property type="project" value="UniProtKB-SubCell"/>
</dbReference>
<dbReference type="Pfam" id="PF01925">
    <property type="entry name" value="TauE"/>
    <property type="match status" value="1"/>
</dbReference>
<feature type="transmembrane region" description="Helical" evidence="6">
    <location>
        <begin position="86"/>
        <end position="105"/>
    </location>
</feature>
<evidence type="ECO:0000256" key="5">
    <source>
        <dbReference type="ARBA" id="ARBA00023136"/>
    </source>
</evidence>
<feature type="transmembrane region" description="Helical" evidence="6">
    <location>
        <begin position="217"/>
        <end position="238"/>
    </location>
</feature>
<evidence type="ECO:0000256" key="3">
    <source>
        <dbReference type="ARBA" id="ARBA00022692"/>
    </source>
</evidence>